<evidence type="ECO:0000256" key="7">
    <source>
        <dbReference type="ARBA" id="ARBA00023163"/>
    </source>
</evidence>
<dbReference type="GO" id="GO:0003677">
    <property type="term" value="F:DNA binding"/>
    <property type="evidence" value="ECO:0007669"/>
    <property type="project" value="UniProtKB-KW"/>
</dbReference>
<keyword evidence="2 9" id="KW-0479">Metal-binding</keyword>
<keyword evidence="6" id="KW-0238">DNA-binding</keyword>
<feature type="binding site" evidence="9">
    <location>
        <position position="74"/>
    </location>
    <ligand>
        <name>Zn(2+)</name>
        <dbReference type="ChEBI" id="CHEBI:29105"/>
        <label>1</label>
    </ligand>
</feature>
<comment type="cofactor">
    <cofactor evidence="9">
        <name>Zn(2+)</name>
        <dbReference type="ChEBI" id="CHEBI:29105"/>
    </cofactor>
    <text evidence="9">Binds 2 Zn(2+) ions per subunit.</text>
</comment>
<feature type="binding site" evidence="9">
    <location>
        <position position="129"/>
    </location>
    <ligand>
        <name>Zn(2+)</name>
        <dbReference type="ChEBI" id="CHEBI:29105"/>
        <label>2</label>
    </ligand>
</feature>
<evidence type="ECO:0000259" key="12">
    <source>
        <dbReference type="PROSITE" id="PS51141"/>
    </source>
</evidence>
<reference evidence="13" key="2">
    <citation type="journal article" date="2023" name="Plants (Basel)">
        <title>Annotation of the Turnera subulata (Passifloraceae) Draft Genome Reveals the S-Locus Evolved after the Divergence of Turneroideae from Passifloroideae in a Stepwise Manner.</title>
        <authorList>
            <person name="Henning P.M."/>
            <person name="Roalson E.H."/>
            <person name="Mir W."/>
            <person name="McCubbin A.G."/>
            <person name="Shore J.S."/>
        </authorList>
    </citation>
    <scope>NUCLEOTIDE SEQUENCE</scope>
    <source>
        <strain evidence="13">F60SS</strain>
    </source>
</reference>
<comment type="caution">
    <text evidence="13">The sequence shown here is derived from an EMBL/GenBank/DDBJ whole genome shotgun (WGS) entry which is preliminary data.</text>
</comment>
<dbReference type="AlphaFoldDB" id="A0A9Q0FM02"/>
<evidence type="ECO:0000256" key="11">
    <source>
        <dbReference type="SAM" id="MobiDB-lite"/>
    </source>
</evidence>
<dbReference type="InterPro" id="IPR044817">
    <property type="entry name" value="SBP-like"/>
</dbReference>
<gene>
    <name evidence="13" type="ORF">Tsubulata_041472</name>
</gene>
<feature type="non-terminal residue" evidence="13">
    <location>
        <position position="1"/>
    </location>
</feature>
<dbReference type="PANTHER" id="PTHR31251">
    <property type="entry name" value="SQUAMOSA PROMOTER-BINDING-LIKE PROTEIN 4"/>
    <property type="match status" value="1"/>
</dbReference>
<dbReference type="GO" id="GO:0009908">
    <property type="term" value="P:flower development"/>
    <property type="evidence" value="ECO:0007669"/>
    <property type="project" value="InterPro"/>
</dbReference>
<dbReference type="EMBL" id="JAKUCV010004835">
    <property type="protein sequence ID" value="KAJ4833891.1"/>
    <property type="molecule type" value="Genomic_DNA"/>
</dbReference>
<dbReference type="GO" id="GO:0005634">
    <property type="term" value="C:nucleus"/>
    <property type="evidence" value="ECO:0007669"/>
    <property type="project" value="UniProtKB-SubCell"/>
</dbReference>
<evidence type="ECO:0000256" key="10">
    <source>
        <dbReference type="PROSITE-ProRule" id="PRU00470"/>
    </source>
</evidence>
<feature type="binding site" evidence="9">
    <location>
        <position position="117"/>
    </location>
    <ligand>
        <name>Zn(2+)</name>
        <dbReference type="ChEBI" id="CHEBI:29105"/>
        <label>2</label>
    </ligand>
</feature>
<feature type="binding site" evidence="9">
    <location>
        <position position="69"/>
    </location>
    <ligand>
        <name>Zn(2+)</name>
        <dbReference type="ChEBI" id="CHEBI:29105"/>
        <label>1</label>
    </ligand>
</feature>
<dbReference type="PIRSF" id="PIRSF037575">
    <property type="entry name" value="SBP"/>
    <property type="match status" value="1"/>
</dbReference>
<dbReference type="OrthoDB" id="514967at2759"/>
<keyword evidence="8" id="KW-0539">Nucleus</keyword>
<organism evidence="13 14">
    <name type="scientific">Turnera subulata</name>
    <dbReference type="NCBI Taxonomy" id="218843"/>
    <lineage>
        <taxon>Eukaryota</taxon>
        <taxon>Viridiplantae</taxon>
        <taxon>Streptophyta</taxon>
        <taxon>Embryophyta</taxon>
        <taxon>Tracheophyta</taxon>
        <taxon>Spermatophyta</taxon>
        <taxon>Magnoliopsida</taxon>
        <taxon>eudicotyledons</taxon>
        <taxon>Gunneridae</taxon>
        <taxon>Pentapetalae</taxon>
        <taxon>rosids</taxon>
        <taxon>fabids</taxon>
        <taxon>Malpighiales</taxon>
        <taxon>Passifloraceae</taxon>
        <taxon>Turnera</taxon>
    </lineage>
</organism>
<evidence type="ECO:0000256" key="9">
    <source>
        <dbReference type="PIRSR" id="PIRSR037575-1"/>
    </source>
</evidence>
<comment type="subcellular location">
    <subcellularLocation>
        <location evidence="1">Nucleus</location>
    </subcellularLocation>
</comment>
<proteinExistence type="predicted"/>
<dbReference type="Gene3D" id="4.10.1100.10">
    <property type="entry name" value="Transcription factor, SBP-box domain"/>
    <property type="match status" value="1"/>
</dbReference>
<evidence type="ECO:0000256" key="3">
    <source>
        <dbReference type="ARBA" id="ARBA00022771"/>
    </source>
</evidence>
<dbReference type="InterPro" id="IPR017238">
    <property type="entry name" value="SBP_fam"/>
</dbReference>
<dbReference type="GO" id="GO:0008270">
    <property type="term" value="F:zinc ion binding"/>
    <property type="evidence" value="ECO:0007669"/>
    <property type="project" value="UniProtKB-KW"/>
</dbReference>
<keyword evidence="7" id="KW-0804">Transcription</keyword>
<evidence type="ECO:0000256" key="5">
    <source>
        <dbReference type="ARBA" id="ARBA00023015"/>
    </source>
</evidence>
<dbReference type="FunFam" id="4.10.1100.10:FF:000001">
    <property type="entry name" value="Squamosa promoter-binding-like protein 14"/>
    <property type="match status" value="1"/>
</dbReference>
<reference evidence="13" key="1">
    <citation type="submission" date="2022-02" db="EMBL/GenBank/DDBJ databases">
        <authorList>
            <person name="Henning P.M."/>
            <person name="McCubbin A.G."/>
            <person name="Shore J.S."/>
        </authorList>
    </citation>
    <scope>NUCLEOTIDE SEQUENCE</scope>
    <source>
        <strain evidence="13">F60SS</strain>
        <tissue evidence="13">Leaves</tissue>
    </source>
</reference>
<evidence type="ECO:0000313" key="14">
    <source>
        <dbReference type="Proteomes" id="UP001141552"/>
    </source>
</evidence>
<evidence type="ECO:0000313" key="13">
    <source>
        <dbReference type="EMBL" id="KAJ4833891.1"/>
    </source>
</evidence>
<dbReference type="Proteomes" id="UP001141552">
    <property type="component" value="Unassembled WGS sequence"/>
</dbReference>
<feature type="compositionally biased region" description="Acidic residues" evidence="11">
    <location>
        <begin position="18"/>
        <end position="28"/>
    </location>
</feature>
<feature type="domain" description="SBP-type" evidence="12">
    <location>
        <begin position="66"/>
        <end position="143"/>
    </location>
</feature>
<feature type="binding site" evidence="9">
    <location>
        <position position="91"/>
    </location>
    <ligand>
        <name>Zn(2+)</name>
        <dbReference type="ChEBI" id="CHEBI:29105"/>
        <label>1</label>
    </ligand>
</feature>
<dbReference type="PANTHER" id="PTHR31251:SF197">
    <property type="entry name" value="SQUAMOSA PROMOTER-BINDING-LIKE PROTEIN 16"/>
    <property type="match status" value="1"/>
</dbReference>
<feature type="compositionally biased region" description="Basic and acidic residues" evidence="11">
    <location>
        <begin position="1"/>
        <end position="17"/>
    </location>
</feature>
<evidence type="ECO:0000256" key="1">
    <source>
        <dbReference type="ARBA" id="ARBA00004123"/>
    </source>
</evidence>
<accession>A0A9Q0FM02</accession>
<feature type="binding site" evidence="9">
    <location>
        <position position="113"/>
    </location>
    <ligand>
        <name>Zn(2+)</name>
        <dbReference type="ChEBI" id="CHEBI:29105"/>
        <label>2</label>
    </ligand>
</feature>
<dbReference type="GO" id="GO:0003700">
    <property type="term" value="F:DNA-binding transcription factor activity"/>
    <property type="evidence" value="ECO:0007669"/>
    <property type="project" value="InterPro"/>
</dbReference>
<dbReference type="InterPro" id="IPR036893">
    <property type="entry name" value="SBP_sf"/>
</dbReference>
<evidence type="ECO:0000256" key="4">
    <source>
        <dbReference type="ARBA" id="ARBA00022833"/>
    </source>
</evidence>
<evidence type="ECO:0000256" key="8">
    <source>
        <dbReference type="ARBA" id="ARBA00023242"/>
    </source>
</evidence>
<keyword evidence="4 9" id="KW-0862">Zinc</keyword>
<feature type="binding site" evidence="9">
    <location>
        <position position="110"/>
    </location>
    <ligand>
        <name>Zn(2+)</name>
        <dbReference type="ChEBI" id="CHEBI:29105"/>
        <label>2</label>
    </ligand>
</feature>
<evidence type="ECO:0000256" key="2">
    <source>
        <dbReference type="ARBA" id="ARBA00022723"/>
    </source>
</evidence>
<evidence type="ECO:0000256" key="6">
    <source>
        <dbReference type="ARBA" id="ARBA00023125"/>
    </source>
</evidence>
<dbReference type="SUPFAM" id="SSF103612">
    <property type="entry name" value="SBT domain"/>
    <property type="match status" value="1"/>
</dbReference>
<sequence>DMGTSRGEEKRVLRRLEQEEEDEDEEEISATTGGGGLGFGDDDKKKRGKTSAGSSTGGGGGSSMQQVSCQAQGCTTDMTEAKRYHKRHKVCEFHAKSPFVLVNGIHQRFCQQCSRFHELSEFDDTKKSCRRRLAGHNERRRKTSNEYQGEGSF</sequence>
<keyword evidence="14" id="KW-1185">Reference proteome</keyword>
<protein>
    <recommendedName>
        <fullName evidence="12">SBP-type domain-containing protein</fullName>
    </recommendedName>
</protein>
<name>A0A9Q0FM02_9ROSI</name>
<keyword evidence="3 10" id="KW-0863">Zinc-finger</keyword>
<keyword evidence="5" id="KW-0805">Transcription regulation</keyword>
<dbReference type="PROSITE" id="PS51141">
    <property type="entry name" value="ZF_SBP"/>
    <property type="match status" value="1"/>
</dbReference>
<dbReference type="Pfam" id="PF03110">
    <property type="entry name" value="SBP"/>
    <property type="match status" value="1"/>
</dbReference>
<feature type="region of interest" description="Disordered" evidence="11">
    <location>
        <begin position="1"/>
        <end position="72"/>
    </location>
</feature>
<dbReference type="InterPro" id="IPR004333">
    <property type="entry name" value="SBP_dom"/>
</dbReference>
<feature type="binding site" evidence="9">
    <location>
        <position position="94"/>
    </location>
    <ligand>
        <name>Zn(2+)</name>
        <dbReference type="ChEBI" id="CHEBI:29105"/>
        <label>1</label>
    </ligand>
</feature>